<gene>
    <name evidence="1" type="ORF">K469DRAFT_719845</name>
</gene>
<accession>A0A6A6DGX4</accession>
<sequence>MLPLLAQHLFPPVHPRQVPFHTCISASSLPSTPHTPPAASWRKNYREMADITAWS</sequence>
<keyword evidence="2" id="KW-1185">Reference proteome</keyword>
<name>A0A6A6DGX4_9PEZI</name>
<evidence type="ECO:0000313" key="2">
    <source>
        <dbReference type="Proteomes" id="UP000800200"/>
    </source>
</evidence>
<dbReference type="EMBL" id="ML994688">
    <property type="protein sequence ID" value="KAF2177499.1"/>
    <property type="molecule type" value="Genomic_DNA"/>
</dbReference>
<evidence type="ECO:0000313" key="1">
    <source>
        <dbReference type="EMBL" id="KAF2177499.1"/>
    </source>
</evidence>
<dbReference type="Proteomes" id="UP000800200">
    <property type="component" value="Unassembled WGS sequence"/>
</dbReference>
<dbReference type="AlphaFoldDB" id="A0A6A6DGX4"/>
<reference evidence="1" key="1">
    <citation type="journal article" date="2020" name="Stud. Mycol.">
        <title>101 Dothideomycetes genomes: a test case for predicting lifestyles and emergence of pathogens.</title>
        <authorList>
            <person name="Haridas S."/>
            <person name="Albert R."/>
            <person name="Binder M."/>
            <person name="Bloem J."/>
            <person name="Labutti K."/>
            <person name="Salamov A."/>
            <person name="Andreopoulos B."/>
            <person name="Baker S."/>
            <person name="Barry K."/>
            <person name="Bills G."/>
            <person name="Bluhm B."/>
            <person name="Cannon C."/>
            <person name="Castanera R."/>
            <person name="Culley D."/>
            <person name="Daum C."/>
            <person name="Ezra D."/>
            <person name="Gonzalez J."/>
            <person name="Henrissat B."/>
            <person name="Kuo A."/>
            <person name="Liang C."/>
            <person name="Lipzen A."/>
            <person name="Lutzoni F."/>
            <person name="Magnuson J."/>
            <person name="Mondo S."/>
            <person name="Nolan M."/>
            <person name="Ohm R."/>
            <person name="Pangilinan J."/>
            <person name="Park H.-J."/>
            <person name="Ramirez L."/>
            <person name="Alfaro M."/>
            <person name="Sun H."/>
            <person name="Tritt A."/>
            <person name="Yoshinaga Y."/>
            <person name="Zwiers L.-H."/>
            <person name="Turgeon B."/>
            <person name="Goodwin S."/>
            <person name="Spatafora J."/>
            <person name="Crous P."/>
            <person name="Grigoriev I."/>
        </authorList>
    </citation>
    <scope>NUCLEOTIDE SEQUENCE</scope>
    <source>
        <strain evidence="1">CBS 207.26</strain>
    </source>
</reference>
<proteinExistence type="predicted"/>
<protein>
    <submittedName>
        <fullName evidence="1">Uncharacterized protein</fullName>
    </submittedName>
</protein>
<organism evidence="1 2">
    <name type="scientific">Zopfia rhizophila CBS 207.26</name>
    <dbReference type="NCBI Taxonomy" id="1314779"/>
    <lineage>
        <taxon>Eukaryota</taxon>
        <taxon>Fungi</taxon>
        <taxon>Dikarya</taxon>
        <taxon>Ascomycota</taxon>
        <taxon>Pezizomycotina</taxon>
        <taxon>Dothideomycetes</taxon>
        <taxon>Dothideomycetes incertae sedis</taxon>
        <taxon>Zopfiaceae</taxon>
        <taxon>Zopfia</taxon>
    </lineage>
</organism>